<dbReference type="HOGENOM" id="CLU_038823_0_0_9"/>
<feature type="domain" description="Capsule synthesis protein CapA" evidence="2">
    <location>
        <begin position="65"/>
        <end position="315"/>
    </location>
</feature>
<dbReference type="CDD" id="cd07381">
    <property type="entry name" value="MPP_CapA"/>
    <property type="match status" value="1"/>
</dbReference>
<dbReference type="KEGG" id="cpf:CPF_1917"/>
<name>A0A0H2YT83_CLOP1</name>
<dbReference type="Proteomes" id="UP000001823">
    <property type="component" value="Chromosome"/>
</dbReference>
<dbReference type="STRING" id="195103.CPF_1917"/>
<dbReference type="EMBL" id="CP000246">
    <property type="protein sequence ID" value="ABG84259.1"/>
    <property type="molecule type" value="Genomic_DNA"/>
</dbReference>
<dbReference type="AlphaFoldDB" id="A0A0H2YT83"/>
<evidence type="ECO:0000313" key="4">
    <source>
        <dbReference type="Proteomes" id="UP000001823"/>
    </source>
</evidence>
<dbReference type="eggNOG" id="COG2843">
    <property type="taxonomic scope" value="Bacteria"/>
</dbReference>
<evidence type="ECO:0000313" key="3">
    <source>
        <dbReference type="EMBL" id="ABG84259.1"/>
    </source>
</evidence>
<dbReference type="RefSeq" id="WP_011590934.1">
    <property type="nucleotide sequence ID" value="NC_008261.1"/>
</dbReference>
<dbReference type="SUPFAM" id="SSF56300">
    <property type="entry name" value="Metallo-dependent phosphatases"/>
    <property type="match status" value="1"/>
</dbReference>
<reference evidence="3 4" key="1">
    <citation type="journal article" date="2006" name="Genome Res.">
        <title>Skewed genomic variability in strains of the toxigenic bacterial pathogen, Clostridium perfringens.</title>
        <authorList>
            <person name="Myers G.S."/>
            <person name="Rasko D.A."/>
            <person name="Cheung J.K."/>
            <person name="Ravel J."/>
            <person name="Seshadri R."/>
            <person name="Deboy R.T."/>
            <person name="Ren Q."/>
            <person name="Varga J."/>
            <person name="Awad M.M."/>
            <person name="Brinkac L.M."/>
            <person name="Daugherty S.C."/>
            <person name="Haft D.H."/>
            <person name="Dodson R.J."/>
            <person name="Madupu R."/>
            <person name="Nelson W.C."/>
            <person name="Rosovitz M.J."/>
            <person name="Sullivan S.A."/>
            <person name="Khouri H."/>
            <person name="Dimitrov G.I."/>
            <person name="Watkins K.L."/>
            <person name="Mulligan S."/>
            <person name="Benton J."/>
            <person name="Radune D."/>
            <person name="Fisher D.J."/>
            <person name="Atkins H.S."/>
            <person name="Hiscox T."/>
            <person name="Jost B.H."/>
            <person name="Billington S.J."/>
            <person name="Songer J.G."/>
            <person name="McClane B.A."/>
            <person name="Titball R.W."/>
            <person name="Rood J.I."/>
            <person name="Melville S.B."/>
            <person name="Paulsen I.T."/>
        </authorList>
    </citation>
    <scope>NUCLEOTIDE SEQUENCE [LARGE SCALE GENOMIC DNA]</scope>
    <source>
        <strain evidence="4">ATCC 13124 / DSM 756 / JCM 1290 / NCIMB 6125 / NCTC 8237 / S 107 / Type A</strain>
    </source>
</reference>
<organism evidence="3 4">
    <name type="scientific">Clostridium perfringens (strain ATCC 13124 / DSM 756 / JCM 1290 / NCIMB 6125 / NCTC 8237 / Type A)</name>
    <dbReference type="NCBI Taxonomy" id="195103"/>
    <lineage>
        <taxon>Bacteria</taxon>
        <taxon>Bacillati</taxon>
        <taxon>Bacillota</taxon>
        <taxon>Clostridia</taxon>
        <taxon>Eubacteriales</taxon>
        <taxon>Clostridiaceae</taxon>
        <taxon>Clostridium</taxon>
    </lineage>
</organism>
<dbReference type="InterPro" id="IPR052169">
    <property type="entry name" value="CW_Biosynth-Accessory"/>
</dbReference>
<protein>
    <submittedName>
        <fullName evidence="3">CapA domain protein</fullName>
    </submittedName>
</protein>
<dbReference type="SMART" id="SM00854">
    <property type="entry name" value="PGA_cap"/>
    <property type="match status" value="1"/>
</dbReference>
<evidence type="ECO:0000256" key="1">
    <source>
        <dbReference type="ARBA" id="ARBA00005662"/>
    </source>
</evidence>
<evidence type="ECO:0000259" key="2">
    <source>
        <dbReference type="SMART" id="SM00854"/>
    </source>
</evidence>
<accession>A0A0H2YT83</accession>
<dbReference type="Gene3D" id="3.60.21.10">
    <property type="match status" value="1"/>
</dbReference>
<proteinExistence type="inferred from homology"/>
<dbReference type="InterPro" id="IPR029052">
    <property type="entry name" value="Metallo-depent_PP-like"/>
</dbReference>
<sequence>MIRMSKKIKVILASLLIVCSVLVINSIISNNVVTTKGASIDEKEVIKENDKKGFFNRFSLGRKVNISAVGDIILHDEQIWSAYNEENKAYDFMNNFKYVKNFIEKSDIAYGTIEGTYAGEEIGYSGYPNYNGPDSMIDALKDTGFDIINVATDHSLDKGVEGASKTGEKIDKDMTSIGNKKYIIKKVKGIEIGFTSYTYESKEGELNGHKIPEDINLNTFSYNKLDNGLEEMKALVEEMKNEGAEFIVFGMHWGVEYKTEPSKYQVKIAEALNEYGVDLILGSNPHVVQPIEEIEGEDGNKTLVAYSLGNFISNQRLETMGDRRTADGIILNLTLDKSRKGVKIEKWDYTPTWVYKIPRENKKSDYYILPVEETLNSEEGEKLDKETLNQLNKSLESTKSIVEK</sequence>
<dbReference type="PANTHER" id="PTHR33393">
    <property type="entry name" value="POLYGLUTAMINE SYNTHESIS ACCESSORY PROTEIN RV0574C-RELATED"/>
    <property type="match status" value="1"/>
</dbReference>
<comment type="similarity">
    <text evidence="1">Belongs to the CapA family.</text>
</comment>
<dbReference type="Pfam" id="PF09587">
    <property type="entry name" value="PGA_cap"/>
    <property type="match status" value="1"/>
</dbReference>
<dbReference type="PaxDb" id="195103-CPF_1917"/>
<dbReference type="PANTHER" id="PTHR33393:SF12">
    <property type="entry name" value="CAPSULE BIOSYNTHESIS PROTEIN CAPA"/>
    <property type="match status" value="1"/>
</dbReference>
<dbReference type="InterPro" id="IPR019079">
    <property type="entry name" value="Capsule_synth_CapA"/>
</dbReference>
<keyword evidence="4" id="KW-1185">Reference proteome</keyword>
<gene>
    <name evidence="3" type="ordered locus">CPF_1917</name>
</gene>
<dbReference type="SMR" id="A0A0H2YT83"/>